<dbReference type="InterPro" id="IPR036565">
    <property type="entry name" value="Mur-like_cat_sf"/>
</dbReference>
<dbReference type="SUPFAM" id="SSF63418">
    <property type="entry name" value="MurE/MurF N-terminal domain"/>
    <property type="match status" value="1"/>
</dbReference>
<dbReference type="Gene3D" id="3.90.190.20">
    <property type="entry name" value="Mur ligase, C-terminal domain"/>
    <property type="match status" value="1"/>
</dbReference>
<evidence type="ECO:0000256" key="9">
    <source>
        <dbReference type="ARBA" id="ARBA00023316"/>
    </source>
</evidence>
<evidence type="ECO:0000256" key="8">
    <source>
        <dbReference type="ARBA" id="ARBA00023306"/>
    </source>
</evidence>
<evidence type="ECO:0000256" key="10">
    <source>
        <dbReference type="HAMAP-Rule" id="MF_02019"/>
    </source>
</evidence>
<keyword evidence="2 10" id="KW-0436">Ligase</keyword>
<dbReference type="InterPro" id="IPR004101">
    <property type="entry name" value="Mur_ligase_C"/>
</dbReference>
<evidence type="ECO:0000259" key="12">
    <source>
        <dbReference type="Pfam" id="PF01225"/>
    </source>
</evidence>
<dbReference type="GO" id="GO:0047480">
    <property type="term" value="F:UDP-N-acetylmuramoyl-tripeptide-D-alanyl-D-alanine ligase activity"/>
    <property type="evidence" value="ECO:0007669"/>
    <property type="project" value="UniProtKB-UniRule"/>
</dbReference>
<evidence type="ECO:0000313" key="16">
    <source>
        <dbReference type="Proteomes" id="UP000266975"/>
    </source>
</evidence>
<evidence type="ECO:0000256" key="6">
    <source>
        <dbReference type="ARBA" id="ARBA00022960"/>
    </source>
</evidence>
<dbReference type="InterPro" id="IPR051046">
    <property type="entry name" value="MurCDEF_CellWall_CoF430Synth"/>
</dbReference>
<dbReference type="EMBL" id="PTJO01000003">
    <property type="protein sequence ID" value="RNE49490.1"/>
    <property type="molecule type" value="Genomic_DNA"/>
</dbReference>
<protein>
    <recommendedName>
        <fullName evidence="10 11">UDP-N-acetylmuramoyl-tripeptide--D-alanyl-D-alanine ligase</fullName>
        <ecNumber evidence="10 11">6.3.2.10</ecNumber>
    </recommendedName>
    <alternativeName>
        <fullName evidence="10">D-alanyl-D-alanine-adding enzyme</fullName>
    </alternativeName>
</protein>
<keyword evidence="1 10" id="KW-0963">Cytoplasm</keyword>
<dbReference type="InterPro" id="IPR013221">
    <property type="entry name" value="Mur_ligase_cen"/>
</dbReference>
<dbReference type="SUPFAM" id="SSF53244">
    <property type="entry name" value="MurD-like peptide ligases, peptide-binding domain"/>
    <property type="match status" value="1"/>
</dbReference>
<dbReference type="InterPro" id="IPR035911">
    <property type="entry name" value="MurE/MurF_N"/>
</dbReference>
<organism evidence="15 16">
    <name type="scientific">Corynebacterium alimapuense</name>
    <dbReference type="NCBI Taxonomy" id="1576874"/>
    <lineage>
        <taxon>Bacteria</taxon>
        <taxon>Bacillati</taxon>
        <taxon>Actinomycetota</taxon>
        <taxon>Actinomycetes</taxon>
        <taxon>Mycobacteriales</taxon>
        <taxon>Corynebacteriaceae</taxon>
        <taxon>Corynebacterium</taxon>
    </lineage>
</organism>
<keyword evidence="5 10" id="KW-0067">ATP-binding</keyword>
<evidence type="ECO:0000256" key="11">
    <source>
        <dbReference type="RuleBase" id="RU004136"/>
    </source>
</evidence>
<feature type="domain" description="Mur ligase C-terminal" evidence="13">
    <location>
        <begin position="349"/>
        <end position="488"/>
    </location>
</feature>
<feature type="binding site" evidence="10">
    <location>
        <begin position="134"/>
        <end position="140"/>
    </location>
    <ligand>
        <name>ATP</name>
        <dbReference type="ChEBI" id="CHEBI:30616"/>
    </ligand>
</feature>
<comment type="function">
    <text evidence="10 11">Involved in cell wall formation. Catalyzes the final step in the synthesis of UDP-N-acetylmuramoyl-pentapeptide, the precursor of murein.</text>
</comment>
<comment type="pathway">
    <text evidence="10 11">Cell wall biogenesis; peptidoglycan biosynthesis.</text>
</comment>
<dbReference type="InterPro" id="IPR000713">
    <property type="entry name" value="Mur_ligase_N"/>
</dbReference>
<feature type="domain" description="Mur ligase central" evidence="14">
    <location>
        <begin position="132"/>
        <end position="325"/>
    </location>
</feature>
<sequence>MIALTLAEIAEITGGVLHDGADPEAIVSSFVEFDSRKITAGGLFLALPGARVDGHDYANTAMAAGAVAVLAARPVGVPAIVVTPNGRGDSTSEVYAHDEDGSAKAVVDALSALAHAVVTKLVHDSGLTVVGITGSAGKTSTKDFVASVLRQAGDTVAPPGSFNNEVGLPYTALRCDSDTRFLVAEMSARGIGHIAHLAEITPPRIGAVLNVGSAHLGEFGSRDNIARAKGELVEALPAGNEGGVAVLNLDDPFVAAMSSRTRARVLTYSATTPPSSGADLWASNVVLDDVARASFTLNSRSDSAQVTLQVFGEHQVSNSLAAAAIGLEAGLSLQQVAEGLQNHKSASAHRMDVRTGVDGVTVINDSYNANPDSMRAGIAALAYTVSARPHARAIAVLGEMNELGPDAAGSHRALGEELDRYRVGYLVAVGDSPNTRAMAEEARARGINTEIAADVDEAVSLVESVLRTCPAEYNANGNPGDVVLVKASNSLGLWRVAEGLLTSRYHHEEKTKGI</sequence>
<dbReference type="GO" id="GO:0008766">
    <property type="term" value="F:UDP-N-acetylmuramoylalanyl-D-glutamyl-2,6-diaminopimelate-D-alanyl-D-alanine ligase activity"/>
    <property type="evidence" value="ECO:0007669"/>
    <property type="project" value="RHEA"/>
</dbReference>
<feature type="domain" description="Mur ligase N-terminal catalytic" evidence="12">
    <location>
        <begin position="29"/>
        <end position="114"/>
    </location>
</feature>
<dbReference type="Gene3D" id="3.40.1190.10">
    <property type="entry name" value="Mur-like, catalytic domain"/>
    <property type="match status" value="1"/>
</dbReference>
<comment type="subcellular location">
    <subcellularLocation>
        <location evidence="10 11">Cytoplasm</location>
    </subcellularLocation>
</comment>
<keyword evidence="6 10" id="KW-0133">Cell shape</keyword>
<evidence type="ECO:0000256" key="2">
    <source>
        <dbReference type="ARBA" id="ARBA00022598"/>
    </source>
</evidence>
<accession>A0A3M8K8I4</accession>
<dbReference type="EC" id="6.3.2.10" evidence="10 11"/>
<dbReference type="GO" id="GO:0051301">
    <property type="term" value="P:cell division"/>
    <property type="evidence" value="ECO:0007669"/>
    <property type="project" value="UniProtKB-KW"/>
</dbReference>
<dbReference type="NCBIfam" id="TIGR01143">
    <property type="entry name" value="murF"/>
    <property type="match status" value="1"/>
</dbReference>
<dbReference type="Pfam" id="PF01225">
    <property type="entry name" value="Mur_ligase"/>
    <property type="match status" value="1"/>
</dbReference>
<evidence type="ECO:0000256" key="5">
    <source>
        <dbReference type="ARBA" id="ARBA00022840"/>
    </source>
</evidence>
<reference evidence="15 16" key="1">
    <citation type="submission" date="2018-02" db="EMBL/GenBank/DDBJ databases">
        <title>Corynebacterium alimpuense sp. nov., a marine obligate actinomycete isolated from sediments of Valparaiso bay, Chile.</title>
        <authorList>
            <person name="Claverias F."/>
            <person name="Gonzales-Siles L."/>
            <person name="Salva-Serra F."/>
            <person name="Inganaes E."/>
            <person name="Molin K."/>
            <person name="Cumsille A."/>
            <person name="Undabarrena A."/>
            <person name="Couve E."/>
            <person name="Moore E.R.B."/>
            <person name="Gomila M."/>
            <person name="Camara B."/>
        </authorList>
    </citation>
    <scope>NUCLEOTIDE SEQUENCE [LARGE SCALE GENOMIC DNA]</scope>
    <source>
        <strain evidence="15 16">CCUG 69366</strain>
    </source>
</reference>
<comment type="caution">
    <text evidence="15">The sequence shown here is derived from an EMBL/GenBank/DDBJ whole genome shotgun (WGS) entry which is preliminary data.</text>
</comment>
<dbReference type="Proteomes" id="UP000266975">
    <property type="component" value="Unassembled WGS sequence"/>
</dbReference>
<comment type="similarity">
    <text evidence="10">Belongs to the MurCDEF family. MurF subfamily.</text>
</comment>
<comment type="catalytic activity">
    <reaction evidence="10 11">
        <text>D-alanyl-D-alanine + UDP-N-acetyl-alpha-D-muramoyl-L-alanyl-gamma-D-glutamyl-meso-2,6-diaminopimelate + ATP = UDP-N-acetyl-alpha-D-muramoyl-L-alanyl-gamma-D-glutamyl-meso-2,6-diaminopimeloyl-D-alanyl-D-alanine + ADP + phosphate + H(+)</text>
        <dbReference type="Rhea" id="RHEA:28374"/>
        <dbReference type="ChEBI" id="CHEBI:15378"/>
        <dbReference type="ChEBI" id="CHEBI:30616"/>
        <dbReference type="ChEBI" id="CHEBI:43474"/>
        <dbReference type="ChEBI" id="CHEBI:57822"/>
        <dbReference type="ChEBI" id="CHEBI:61386"/>
        <dbReference type="ChEBI" id="CHEBI:83905"/>
        <dbReference type="ChEBI" id="CHEBI:456216"/>
        <dbReference type="EC" id="6.3.2.10"/>
    </reaction>
</comment>
<evidence type="ECO:0000256" key="1">
    <source>
        <dbReference type="ARBA" id="ARBA00022490"/>
    </source>
</evidence>
<evidence type="ECO:0000259" key="13">
    <source>
        <dbReference type="Pfam" id="PF02875"/>
    </source>
</evidence>
<evidence type="ECO:0000259" key="14">
    <source>
        <dbReference type="Pfam" id="PF08245"/>
    </source>
</evidence>
<dbReference type="OrthoDB" id="9800958at2"/>
<dbReference type="AlphaFoldDB" id="A0A3M8K8I4"/>
<dbReference type="SUPFAM" id="SSF53623">
    <property type="entry name" value="MurD-like peptide ligases, catalytic domain"/>
    <property type="match status" value="1"/>
</dbReference>
<keyword evidence="7 10" id="KW-0573">Peptidoglycan synthesis</keyword>
<dbReference type="InterPro" id="IPR036615">
    <property type="entry name" value="Mur_ligase_C_dom_sf"/>
</dbReference>
<evidence type="ECO:0000313" key="15">
    <source>
        <dbReference type="EMBL" id="RNE49490.1"/>
    </source>
</evidence>
<dbReference type="Pfam" id="PF08245">
    <property type="entry name" value="Mur_ligase_M"/>
    <property type="match status" value="1"/>
</dbReference>
<dbReference type="GO" id="GO:0071555">
    <property type="term" value="P:cell wall organization"/>
    <property type="evidence" value="ECO:0007669"/>
    <property type="project" value="UniProtKB-KW"/>
</dbReference>
<dbReference type="Gene3D" id="3.40.1390.10">
    <property type="entry name" value="MurE/MurF, N-terminal domain"/>
    <property type="match status" value="1"/>
</dbReference>
<dbReference type="HAMAP" id="MF_02019">
    <property type="entry name" value="MurF"/>
    <property type="match status" value="1"/>
</dbReference>
<dbReference type="GO" id="GO:0005737">
    <property type="term" value="C:cytoplasm"/>
    <property type="evidence" value="ECO:0007669"/>
    <property type="project" value="UniProtKB-SubCell"/>
</dbReference>
<dbReference type="GO" id="GO:0009252">
    <property type="term" value="P:peptidoglycan biosynthetic process"/>
    <property type="evidence" value="ECO:0007669"/>
    <property type="project" value="UniProtKB-UniRule"/>
</dbReference>
<keyword evidence="9 10" id="KW-0961">Cell wall biogenesis/degradation</keyword>
<keyword evidence="4 10" id="KW-0547">Nucleotide-binding</keyword>
<proteinExistence type="inferred from homology"/>
<dbReference type="Pfam" id="PF02875">
    <property type="entry name" value="Mur_ligase_C"/>
    <property type="match status" value="1"/>
</dbReference>
<keyword evidence="8 10" id="KW-0131">Cell cycle</keyword>
<dbReference type="GO" id="GO:0008360">
    <property type="term" value="P:regulation of cell shape"/>
    <property type="evidence" value="ECO:0007669"/>
    <property type="project" value="UniProtKB-KW"/>
</dbReference>
<evidence type="ECO:0000256" key="7">
    <source>
        <dbReference type="ARBA" id="ARBA00022984"/>
    </source>
</evidence>
<keyword evidence="16" id="KW-1185">Reference proteome</keyword>
<evidence type="ECO:0000256" key="3">
    <source>
        <dbReference type="ARBA" id="ARBA00022618"/>
    </source>
</evidence>
<dbReference type="GO" id="GO:0005524">
    <property type="term" value="F:ATP binding"/>
    <property type="evidence" value="ECO:0007669"/>
    <property type="project" value="UniProtKB-UniRule"/>
</dbReference>
<dbReference type="RefSeq" id="WP_123047537.1">
    <property type="nucleotide sequence ID" value="NZ_PTJO01000003.1"/>
</dbReference>
<dbReference type="PANTHER" id="PTHR43024:SF1">
    <property type="entry name" value="UDP-N-ACETYLMURAMOYL-TRIPEPTIDE--D-ALANYL-D-ALANINE LIGASE"/>
    <property type="match status" value="1"/>
</dbReference>
<dbReference type="PANTHER" id="PTHR43024">
    <property type="entry name" value="UDP-N-ACETYLMURAMOYL-TRIPEPTIDE--D-ALANYL-D-ALANINE LIGASE"/>
    <property type="match status" value="1"/>
</dbReference>
<dbReference type="InterPro" id="IPR005863">
    <property type="entry name" value="UDP-N-AcMur_synth"/>
</dbReference>
<evidence type="ECO:0000256" key="4">
    <source>
        <dbReference type="ARBA" id="ARBA00022741"/>
    </source>
</evidence>
<dbReference type="UniPathway" id="UPA00219"/>
<keyword evidence="3 10" id="KW-0132">Cell division</keyword>
<gene>
    <name evidence="10" type="primary">murF</name>
    <name evidence="15" type="ORF">C5L39_03820</name>
</gene>
<name>A0A3M8K8I4_9CORY</name>